<gene>
    <name evidence="1" type="ORF">NP493_877g01014</name>
</gene>
<evidence type="ECO:0000313" key="2">
    <source>
        <dbReference type="Proteomes" id="UP001209878"/>
    </source>
</evidence>
<accession>A0AAD9NM45</accession>
<keyword evidence="2" id="KW-1185">Reference proteome</keyword>
<sequence>MWLISFVAGWFNSLNYTTENIFIESERAWLNAYQRGRVGFRMKYASSVICKQFCTIPLTMYCTNKYYILLLQVKLFDLCCKCMCTVNVQTLVSFIAYCDRQ</sequence>
<dbReference type="EMBL" id="JAODUO010000878">
    <property type="protein sequence ID" value="KAK2173411.1"/>
    <property type="molecule type" value="Genomic_DNA"/>
</dbReference>
<reference evidence="1" key="1">
    <citation type="journal article" date="2023" name="Mol. Biol. Evol.">
        <title>Third-Generation Sequencing Reveals the Adaptive Role of the Epigenome in Three Deep-Sea Polychaetes.</title>
        <authorList>
            <person name="Perez M."/>
            <person name="Aroh O."/>
            <person name="Sun Y."/>
            <person name="Lan Y."/>
            <person name="Juniper S.K."/>
            <person name="Young C.R."/>
            <person name="Angers B."/>
            <person name="Qian P.Y."/>
        </authorList>
    </citation>
    <scope>NUCLEOTIDE SEQUENCE</scope>
    <source>
        <strain evidence="1">R07B-5</strain>
    </source>
</reference>
<dbReference type="AlphaFoldDB" id="A0AAD9NM45"/>
<proteinExistence type="predicted"/>
<protein>
    <submittedName>
        <fullName evidence="1">Uncharacterized protein</fullName>
    </submittedName>
</protein>
<evidence type="ECO:0000313" key="1">
    <source>
        <dbReference type="EMBL" id="KAK2173411.1"/>
    </source>
</evidence>
<dbReference type="Proteomes" id="UP001209878">
    <property type="component" value="Unassembled WGS sequence"/>
</dbReference>
<name>A0AAD9NM45_RIDPI</name>
<comment type="caution">
    <text evidence="1">The sequence shown here is derived from an EMBL/GenBank/DDBJ whole genome shotgun (WGS) entry which is preliminary data.</text>
</comment>
<organism evidence="1 2">
    <name type="scientific">Ridgeia piscesae</name>
    <name type="common">Tubeworm</name>
    <dbReference type="NCBI Taxonomy" id="27915"/>
    <lineage>
        <taxon>Eukaryota</taxon>
        <taxon>Metazoa</taxon>
        <taxon>Spiralia</taxon>
        <taxon>Lophotrochozoa</taxon>
        <taxon>Annelida</taxon>
        <taxon>Polychaeta</taxon>
        <taxon>Sedentaria</taxon>
        <taxon>Canalipalpata</taxon>
        <taxon>Sabellida</taxon>
        <taxon>Siboglinidae</taxon>
        <taxon>Ridgeia</taxon>
    </lineage>
</organism>